<feature type="transmembrane region" description="Helical" evidence="6">
    <location>
        <begin position="5"/>
        <end position="22"/>
    </location>
</feature>
<reference evidence="7 8" key="1">
    <citation type="journal article" date="2014" name="Genome Announc.">
        <title>Draft Genome Sequence of Moraxella bovoculi Strain 237T (ATCC BAA-1259T) Isolated from a Calf with Infectious Bovine Keratoconjunctivitis.</title>
        <authorList>
            <person name="Calcutt M.J."/>
            <person name="Foecking M.F."/>
            <person name="Martin N.T."/>
            <person name="Mhlanga-Mutangadura T."/>
            <person name="Reilly T.J."/>
        </authorList>
    </citation>
    <scope>NUCLEOTIDE SEQUENCE [LARGE SCALE GENOMIC DNA]</scope>
    <source>
        <strain evidence="7 8">237</strain>
    </source>
</reference>
<keyword evidence="5 6" id="KW-0472">Membrane</keyword>
<proteinExistence type="predicted"/>
<evidence type="ECO:0000256" key="3">
    <source>
        <dbReference type="ARBA" id="ARBA00022692"/>
    </source>
</evidence>
<dbReference type="AlphaFoldDB" id="A0A066UJH9"/>
<dbReference type="PANTHER" id="PTHR37481:SF1">
    <property type="entry name" value="LIPOPOLYSACCHARIDE EXPORT SYSTEM PROTEIN LPTC"/>
    <property type="match status" value="1"/>
</dbReference>
<evidence type="ECO:0000313" key="8">
    <source>
        <dbReference type="Proteomes" id="UP000035860"/>
    </source>
</evidence>
<dbReference type="Gene3D" id="2.60.450.10">
    <property type="entry name" value="Lipopolysaccharide (LPS) transport protein A like domain"/>
    <property type="match status" value="1"/>
</dbReference>
<name>A0A066UJH9_9GAMM</name>
<dbReference type="GO" id="GO:0015221">
    <property type="term" value="F:lipopolysaccharide transmembrane transporter activity"/>
    <property type="evidence" value="ECO:0007669"/>
    <property type="project" value="InterPro"/>
</dbReference>
<sequence length="191" mass="21184">MNVRILSVLGVIVIMVAAWFFYQEEPKIEPTVPAKPDVSYEVTEIKAVQTNEETGKTEYTLTADSLVQNASGEDEMLVAVMNWQPPAGEKYIIEAKRAVLEQSTGDMALSNGFTLTREAVDNKPKLVITGNKLSGNTKSRMLSSDEPLTIVHGEDRFKAQGFSANLQTGEYEFSKIEVLYNSAPRQDKSLF</sequence>
<dbReference type="InterPro" id="IPR026265">
    <property type="entry name" value="LptC"/>
</dbReference>
<dbReference type="GO" id="GO:0030288">
    <property type="term" value="C:outer membrane-bounded periplasmic space"/>
    <property type="evidence" value="ECO:0007669"/>
    <property type="project" value="TreeGrafter"/>
</dbReference>
<accession>A0A066UJH9</accession>
<dbReference type="OrthoDB" id="6647620at2"/>
<keyword evidence="4 6" id="KW-1133">Transmembrane helix</keyword>
<dbReference type="GO" id="GO:0005886">
    <property type="term" value="C:plasma membrane"/>
    <property type="evidence" value="ECO:0007669"/>
    <property type="project" value="InterPro"/>
</dbReference>
<dbReference type="PANTHER" id="PTHR37481">
    <property type="entry name" value="LIPOPOLYSACCHARIDE EXPORT SYSTEM PROTEIN LPTC"/>
    <property type="match status" value="1"/>
</dbReference>
<evidence type="ECO:0000256" key="2">
    <source>
        <dbReference type="ARBA" id="ARBA00022519"/>
    </source>
</evidence>
<dbReference type="Pfam" id="PF06835">
    <property type="entry name" value="LptC"/>
    <property type="match status" value="1"/>
</dbReference>
<gene>
    <name evidence="7" type="ORF">MBO_02570</name>
</gene>
<evidence type="ECO:0000256" key="6">
    <source>
        <dbReference type="SAM" id="Phobius"/>
    </source>
</evidence>
<dbReference type="InterPro" id="IPR010664">
    <property type="entry name" value="LipoPS_assembly_LptC-rel"/>
</dbReference>
<dbReference type="Proteomes" id="UP000035860">
    <property type="component" value="Unassembled WGS sequence"/>
</dbReference>
<evidence type="ECO:0000313" key="7">
    <source>
        <dbReference type="EMBL" id="KDN26037.1"/>
    </source>
</evidence>
<dbReference type="RefSeq" id="WP_036362900.1">
    <property type="nucleotide sequence ID" value="NZ_AOMT01000005.1"/>
</dbReference>
<evidence type="ECO:0000256" key="1">
    <source>
        <dbReference type="ARBA" id="ARBA00022475"/>
    </source>
</evidence>
<organism evidence="7 8">
    <name type="scientific">Moraxella bovoculi 237</name>
    <dbReference type="NCBI Taxonomy" id="743974"/>
    <lineage>
        <taxon>Bacteria</taxon>
        <taxon>Pseudomonadati</taxon>
        <taxon>Pseudomonadota</taxon>
        <taxon>Gammaproteobacteria</taxon>
        <taxon>Moraxellales</taxon>
        <taxon>Moraxellaceae</taxon>
        <taxon>Moraxella</taxon>
    </lineage>
</organism>
<dbReference type="NCBIfam" id="TIGR04409">
    <property type="entry name" value="LptC_YrbK"/>
    <property type="match status" value="1"/>
</dbReference>
<comment type="caution">
    <text evidence="7">The sequence shown here is derived from an EMBL/GenBank/DDBJ whole genome shotgun (WGS) entry which is preliminary data.</text>
</comment>
<keyword evidence="3 6" id="KW-0812">Transmembrane</keyword>
<evidence type="ECO:0008006" key="9">
    <source>
        <dbReference type="Google" id="ProtNLM"/>
    </source>
</evidence>
<keyword evidence="2" id="KW-0997">Cell inner membrane</keyword>
<evidence type="ECO:0000256" key="5">
    <source>
        <dbReference type="ARBA" id="ARBA00023136"/>
    </source>
</evidence>
<evidence type="ECO:0000256" key="4">
    <source>
        <dbReference type="ARBA" id="ARBA00022989"/>
    </source>
</evidence>
<dbReference type="EMBL" id="AOMT01000005">
    <property type="protein sequence ID" value="KDN26037.1"/>
    <property type="molecule type" value="Genomic_DNA"/>
</dbReference>
<dbReference type="GO" id="GO:0017089">
    <property type="term" value="F:glycolipid transfer activity"/>
    <property type="evidence" value="ECO:0007669"/>
    <property type="project" value="TreeGrafter"/>
</dbReference>
<protein>
    <recommendedName>
        <fullName evidence="9">LPS export ABC transporter periplasmic protein LptC</fullName>
    </recommendedName>
</protein>
<keyword evidence="8" id="KW-1185">Reference proteome</keyword>
<keyword evidence="1" id="KW-1003">Cell membrane</keyword>
<dbReference type="eggNOG" id="COG3117">
    <property type="taxonomic scope" value="Bacteria"/>
</dbReference>
<dbReference type="InterPro" id="IPR052363">
    <property type="entry name" value="LPS_export_LptC"/>
</dbReference>